<organism evidence="3 4">
    <name type="scientific">Rosa chinensis</name>
    <name type="common">China rose</name>
    <dbReference type="NCBI Taxonomy" id="74649"/>
    <lineage>
        <taxon>Eukaryota</taxon>
        <taxon>Viridiplantae</taxon>
        <taxon>Streptophyta</taxon>
        <taxon>Embryophyta</taxon>
        <taxon>Tracheophyta</taxon>
        <taxon>Spermatophyta</taxon>
        <taxon>Magnoliopsida</taxon>
        <taxon>eudicotyledons</taxon>
        <taxon>Gunneridae</taxon>
        <taxon>Pentapetalae</taxon>
        <taxon>rosids</taxon>
        <taxon>fabids</taxon>
        <taxon>Rosales</taxon>
        <taxon>Rosaceae</taxon>
        <taxon>Rosoideae</taxon>
        <taxon>Rosoideae incertae sedis</taxon>
        <taxon>Rosa</taxon>
    </lineage>
</organism>
<dbReference type="PANTHER" id="PTHR31245">
    <property type="entry name" value="UBIQUITIN SYSTEM COMPONENT CUE PROTEIN"/>
    <property type="match status" value="1"/>
</dbReference>
<name>A0A2P6Q4B2_ROSCH</name>
<evidence type="ECO:0000256" key="2">
    <source>
        <dbReference type="SAM" id="MobiDB-lite"/>
    </source>
</evidence>
<protein>
    <submittedName>
        <fullName evidence="3">Uncharacterized protein</fullName>
    </submittedName>
</protein>
<dbReference type="STRING" id="74649.A0A2P6Q4B2"/>
<dbReference type="PANTHER" id="PTHR31245:SF20">
    <property type="entry name" value="F18B13.13 PROTEIN"/>
    <property type="match status" value="1"/>
</dbReference>
<evidence type="ECO:0000256" key="1">
    <source>
        <dbReference type="SAM" id="Coils"/>
    </source>
</evidence>
<dbReference type="Proteomes" id="UP000238479">
    <property type="component" value="Chromosome 5"/>
</dbReference>
<feature type="coiled-coil region" evidence="1">
    <location>
        <begin position="115"/>
        <end position="142"/>
    </location>
</feature>
<feature type="region of interest" description="Disordered" evidence="2">
    <location>
        <begin position="31"/>
        <end position="57"/>
    </location>
</feature>
<evidence type="ECO:0000313" key="3">
    <source>
        <dbReference type="EMBL" id="PRQ29028.1"/>
    </source>
</evidence>
<dbReference type="OMA" id="EVFEQWI"/>
<dbReference type="OrthoDB" id="440455at2759"/>
<keyword evidence="1" id="KW-0175">Coiled coil</keyword>
<keyword evidence="4" id="KW-1185">Reference proteome</keyword>
<dbReference type="EMBL" id="PDCK01000043">
    <property type="protein sequence ID" value="PRQ29028.1"/>
    <property type="molecule type" value="Genomic_DNA"/>
</dbReference>
<feature type="compositionally biased region" description="Basic and acidic residues" evidence="2">
    <location>
        <begin position="47"/>
        <end position="57"/>
    </location>
</feature>
<comment type="caution">
    <text evidence="3">The sequence shown here is derived from an EMBL/GenBank/DDBJ whole genome shotgun (WGS) entry which is preliminary data.</text>
</comment>
<gene>
    <name evidence="3" type="ORF">RchiOBHm_Chr5g0009411</name>
</gene>
<dbReference type="Gramene" id="PRQ29028">
    <property type="protein sequence ID" value="PRQ29028"/>
    <property type="gene ID" value="RchiOBHm_Chr5g0009411"/>
</dbReference>
<proteinExistence type="predicted"/>
<accession>A0A2P6Q4B2</accession>
<feature type="compositionally biased region" description="Polar residues" evidence="2">
    <location>
        <begin position="32"/>
        <end position="43"/>
    </location>
</feature>
<dbReference type="AlphaFoldDB" id="A0A2P6Q4B2"/>
<reference evidence="3 4" key="1">
    <citation type="journal article" date="2018" name="Nat. Genet.">
        <title>The Rosa genome provides new insights in the design of modern roses.</title>
        <authorList>
            <person name="Bendahmane M."/>
        </authorList>
    </citation>
    <scope>NUCLEOTIDE SEQUENCE [LARGE SCALE GENOMIC DNA]</scope>
    <source>
        <strain evidence="4">cv. Old Blush</strain>
    </source>
</reference>
<evidence type="ECO:0000313" key="4">
    <source>
        <dbReference type="Proteomes" id="UP000238479"/>
    </source>
</evidence>
<sequence>MAAALVLCGNKRSFFEEDVFPSSLHRSKRLRCSSSSVPPQHVNQLRRPAEEPEPDRFGKRAKLTNENLNNNLNGAEEWVELFVREMSSATSVDDAKARTAKALEVFEQWISSRTAAEAEVAAAQKEEENMVLKQAMEEIQKENMILKRGVFIQNERLKEFEGRNQELEHVKQLVNQYKEKVSELEVANYGLELHLKQAQQCNNSIPLSFHPHVF</sequence>